<protein>
    <submittedName>
        <fullName evidence="1">Uncharacterized protein</fullName>
    </submittedName>
</protein>
<evidence type="ECO:0000313" key="2">
    <source>
        <dbReference type="Proteomes" id="UP001152531"/>
    </source>
</evidence>
<name>A0ACA9Y0Z9_9ASCO</name>
<dbReference type="EMBL" id="CALSDN010000001">
    <property type="protein sequence ID" value="CAH6718456.1"/>
    <property type="molecule type" value="Genomic_DNA"/>
</dbReference>
<sequence length="369" mass="42621">MYEELMRSLVDHDMAIDYGYKTVVMGLSMIVLVGYSIRYLFLKTSNELKTFFLSIMSLNTWNILNCLVIDDVILNVKGLTSYYDQTKDLNMDPKQIFNTNNHFLNSRLAGKSMKILFVAITSFILFHIFVSNSRQLKHLICTSSVPTKDNEKQIQTEVENDDQHSKGVLLKYVGLFFSLVFIGALIVPNRFLLSSSGKIIDNEFITIKFDHLFFAFNTIFIFQNISTITKCFNAQQNCRILFVVVYLTWIYNFSIITLTNMLMMIFNDLLVNSLTLISNLINGNGLYQDEENINFVTSILLSYLNHSVTFNCQLCSNEDLTSLMAFNLIKFKELFMNCLIVLNFSSLIVMPLIIWIILIELRYVKVNSK</sequence>
<evidence type="ECO:0000313" key="1">
    <source>
        <dbReference type="EMBL" id="CAH6718456.1"/>
    </source>
</evidence>
<accession>A0ACA9Y0Z9</accession>
<reference evidence="1" key="1">
    <citation type="submission" date="2022-06" db="EMBL/GenBank/DDBJ databases">
        <authorList>
            <person name="Legras J.-L."/>
            <person name="Devillers H."/>
            <person name="Grondin C."/>
        </authorList>
    </citation>
    <scope>NUCLEOTIDE SEQUENCE</scope>
    <source>
        <strain evidence="1">CLIB 1444</strain>
    </source>
</reference>
<organism evidence="1 2">
    <name type="scientific">[Candida] jaroonii</name>
    <dbReference type="NCBI Taxonomy" id="467808"/>
    <lineage>
        <taxon>Eukaryota</taxon>
        <taxon>Fungi</taxon>
        <taxon>Dikarya</taxon>
        <taxon>Ascomycota</taxon>
        <taxon>Saccharomycotina</taxon>
        <taxon>Pichiomycetes</taxon>
        <taxon>Debaryomycetaceae</taxon>
        <taxon>Yamadazyma</taxon>
    </lineage>
</organism>
<proteinExistence type="predicted"/>
<dbReference type="Proteomes" id="UP001152531">
    <property type="component" value="Unassembled WGS sequence"/>
</dbReference>
<keyword evidence="2" id="KW-1185">Reference proteome</keyword>
<gene>
    <name evidence="1" type="ORF">CLIB1444_01S07162</name>
</gene>
<comment type="caution">
    <text evidence="1">The sequence shown here is derived from an EMBL/GenBank/DDBJ whole genome shotgun (WGS) entry which is preliminary data.</text>
</comment>